<dbReference type="Proteomes" id="UP000814033">
    <property type="component" value="Unassembled WGS sequence"/>
</dbReference>
<proteinExistence type="predicted"/>
<reference evidence="1" key="1">
    <citation type="submission" date="2021-02" db="EMBL/GenBank/DDBJ databases">
        <authorList>
            <consortium name="DOE Joint Genome Institute"/>
            <person name="Ahrendt S."/>
            <person name="Looney B.P."/>
            <person name="Miyauchi S."/>
            <person name="Morin E."/>
            <person name="Drula E."/>
            <person name="Courty P.E."/>
            <person name="Chicoki N."/>
            <person name="Fauchery L."/>
            <person name="Kohler A."/>
            <person name="Kuo A."/>
            <person name="Labutti K."/>
            <person name="Pangilinan J."/>
            <person name="Lipzen A."/>
            <person name="Riley R."/>
            <person name="Andreopoulos W."/>
            <person name="He G."/>
            <person name="Johnson J."/>
            <person name="Barry K.W."/>
            <person name="Grigoriev I.V."/>
            <person name="Nagy L."/>
            <person name="Hibbett D."/>
            <person name="Henrissat B."/>
            <person name="Matheny P.B."/>
            <person name="Labbe J."/>
            <person name="Martin F."/>
        </authorList>
    </citation>
    <scope>NUCLEOTIDE SEQUENCE</scope>
    <source>
        <strain evidence="1">FP105234-sp</strain>
    </source>
</reference>
<evidence type="ECO:0000313" key="2">
    <source>
        <dbReference type="Proteomes" id="UP000814033"/>
    </source>
</evidence>
<evidence type="ECO:0000313" key="1">
    <source>
        <dbReference type="EMBL" id="KAI0052743.1"/>
    </source>
</evidence>
<organism evidence="1 2">
    <name type="scientific">Auriscalpium vulgare</name>
    <dbReference type="NCBI Taxonomy" id="40419"/>
    <lineage>
        <taxon>Eukaryota</taxon>
        <taxon>Fungi</taxon>
        <taxon>Dikarya</taxon>
        <taxon>Basidiomycota</taxon>
        <taxon>Agaricomycotina</taxon>
        <taxon>Agaricomycetes</taxon>
        <taxon>Russulales</taxon>
        <taxon>Auriscalpiaceae</taxon>
        <taxon>Auriscalpium</taxon>
    </lineage>
</organism>
<protein>
    <submittedName>
        <fullName evidence="1">Cytochrome P450</fullName>
    </submittedName>
</protein>
<gene>
    <name evidence="1" type="ORF">FA95DRAFT_1531979</name>
</gene>
<comment type="caution">
    <text evidence="1">The sequence shown here is derived from an EMBL/GenBank/DDBJ whole genome shotgun (WGS) entry which is preliminary data.</text>
</comment>
<name>A0ACB8S9A3_9AGAM</name>
<keyword evidence="2" id="KW-1185">Reference proteome</keyword>
<reference evidence="1" key="2">
    <citation type="journal article" date="2022" name="New Phytol.">
        <title>Evolutionary transition to the ectomycorrhizal habit in the genomes of a hyperdiverse lineage of mushroom-forming fungi.</title>
        <authorList>
            <person name="Looney B."/>
            <person name="Miyauchi S."/>
            <person name="Morin E."/>
            <person name="Drula E."/>
            <person name="Courty P.E."/>
            <person name="Kohler A."/>
            <person name="Kuo A."/>
            <person name="LaButti K."/>
            <person name="Pangilinan J."/>
            <person name="Lipzen A."/>
            <person name="Riley R."/>
            <person name="Andreopoulos W."/>
            <person name="He G."/>
            <person name="Johnson J."/>
            <person name="Nolan M."/>
            <person name="Tritt A."/>
            <person name="Barry K.W."/>
            <person name="Grigoriev I.V."/>
            <person name="Nagy L.G."/>
            <person name="Hibbett D."/>
            <person name="Henrissat B."/>
            <person name="Matheny P.B."/>
            <person name="Labbe J."/>
            <person name="Martin F.M."/>
        </authorList>
    </citation>
    <scope>NUCLEOTIDE SEQUENCE</scope>
    <source>
        <strain evidence="1">FP105234-sp</strain>
    </source>
</reference>
<dbReference type="EMBL" id="MU275843">
    <property type="protein sequence ID" value="KAI0052743.1"/>
    <property type="molecule type" value="Genomic_DNA"/>
</dbReference>
<accession>A0ACB8S9A3</accession>
<sequence>MSCSPNSPFARATGLPDAMANAQSTIFSVLLPFTLDTAALTPAALIALAQQNQVLVLGVAGALAALFVVRYFTSPYRKLPPGPRGLPILGNALDLRDNQWIAFTKWKKQYGDVIYLSALGQPIVVLGSQKAAGDLLDRRAGIYSDRPHNVVAARILTGGMAIVFQSYGDRWRRMRKASHEGLNRGVSEHFQATQLYEAILLAVGMLETPLSWDKHLRRTAASVVMSITYDTPTVHSEEDASVKDVNDCVARLTRAALPGAHLVEFLPWMMYIPSRFAKWKREAEEWYAKDTATFEGLFNNVGKQLANGIDRPSFSASLIKGAKRNQLSVHESSWLAATMYAAGAETTSGVMAWWQLAMLAYPETQKRAQAELDTVVGRTRMPTFADLPHLPYIRAMVKEALRWRPVDPVGLPHRSTEDDWYEGMFIPAGTICMANVWALNRDPELYGEDAHHFNPARFIDEKGNVNAGPADTKEEGHVTYGFGRRVCVGKHVANNSLFIDIAVMLWATNIEHAKDSQGKKIEIDVDGWVEDGLVVRPVPFACSITPRFPEAPAILAEEKELLAH</sequence>